<keyword evidence="5" id="KW-0472">Membrane</keyword>
<sequence length="542" mass="60524">MKSCSAKLLCLFVIVTGCVVSSCECDEIRERFNILGVFGHLGKSHFDVFLPILEELAHRGHNVTVLSFFPRKDRIPNYRDISLGDSTAIFLNVIDLTKLDHSIFYIVSELKMLHNMAEIACYSALRTTAVKEFLKSDEKFDLILTESFNTDCFLGFVHKFKAPFIGLSSHAIIPWVNNRLNNPDNPSYIPGLFHSVSPSMTFFERVMNTFWIVAEQIAYDLMFTRPMQSLVEETFGPGVPPLQDIANNMTALMVNTHFSLHGARPLSPSVVEIGGVHIRGAKPLPKDLQDFLDSAEHGVLYFSWGSMVRASSMPNETLATIVEALGRLKQKVLWKWENDDLPNKPKNLMTRQWLPQFDVLSHPNVKGFLAHAGLLGLSEAIYVGVPIVAVPMFGDQHGNAKAAEARGAAIILQYEDITVDTLTGALNEILNNPSYRRNARAVSEAYRDRPASALETAVWWAEYVARGKGRPFLRSASANLSWYQYHLLDVIGFLSLAGLAVLFVAVFAVKRLLKALNLPVKKVGITSEANDLTKNETNKKRN</sequence>
<dbReference type="PANTHER" id="PTHR48043">
    <property type="entry name" value="EG:EG0003.4 PROTEIN-RELATED"/>
    <property type="match status" value="1"/>
</dbReference>
<accession>A0A6J0C149</accession>
<protein>
    <submittedName>
        <fullName evidence="8">UDP-glycosyltransferase UGT5</fullName>
    </submittedName>
</protein>
<gene>
    <name evidence="8" type="primary">LOC107224587</name>
</gene>
<dbReference type="PANTHER" id="PTHR48043:SF114">
    <property type="entry name" value="IP04436P-RELATED"/>
    <property type="match status" value="1"/>
</dbReference>
<keyword evidence="5" id="KW-1133">Transmembrane helix</keyword>
<dbReference type="SUPFAM" id="SSF53756">
    <property type="entry name" value="UDP-Glycosyltransferase/glycogen phosphorylase"/>
    <property type="match status" value="1"/>
</dbReference>
<comment type="similarity">
    <text evidence="1 4">Belongs to the UDP-glycosyltransferase family.</text>
</comment>
<evidence type="ECO:0000313" key="8">
    <source>
        <dbReference type="RefSeq" id="XP_015520179.1"/>
    </source>
</evidence>
<reference evidence="8" key="1">
    <citation type="submission" date="2025-08" db="UniProtKB">
        <authorList>
            <consortium name="RefSeq"/>
        </authorList>
    </citation>
    <scope>IDENTIFICATION</scope>
    <source>
        <tissue evidence="8">Thorax and Abdomen</tissue>
    </source>
</reference>
<dbReference type="GO" id="GO:0008194">
    <property type="term" value="F:UDP-glycosyltransferase activity"/>
    <property type="evidence" value="ECO:0007669"/>
    <property type="project" value="InterPro"/>
</dbReference>
<dbReference type="GeneID" id="107224587"/>
<organism evidence="8">
    <name type="scientific">Neodiprion lecontei</name>
    <name type="common">Redheaded pine sawfly</name>
    <dbReference type="NCBI Taxonomy" id="441921"/>
    <lineage>
        <taxon>Eukaryota</taxon>
        <taxon>Metazoa</taxon>
        <taxon>Ecdysozoa</taxon>
        <taxon>Arthropoda</taxon>
        <taxon>Hexapoda</taxon>
        <taxon>Insecta</taxon>
        <taxon>Pterygota</taxon>
        <taxon>Neoptera</taxon>
        <taxon>Endopterygota</taxon>
        <taxon>Hymenoptera</taxon>
        <taxon>Tenthredinoidea</taxon>
        <taxon>Diprionidae</taxon>
        <taxon>Diprioninae</taxon>
        <taxon>Neodiprion</taxon>
    </lineage>
</organism>
<evidence type="ECO:0000256" key="3">
    <source>
        <dbReference type="ARBA" id="ARBA00022679"/>
    </source>
</evidence>
<keyword evidence="5" id="KW-0812">Transmembrane</keyword>
<dbReference type="InterPro" id="IPR035595">
    <property type="entry name" value="UDP_glycos_trans_CS"/>
</dbReference>
<dbReference type="Pfam" id="PF00201">
    <property type="entry name" value="UDPGT"/>
    <property type="match status" value="1"/>
</dbReference>
<dbReference type="FunCoup" id="A0A6J0C149">
    <property type="interactions" value="193"/>
</dbReference>
<feature type="transmembrane region" description="Helical" evidence="5">
    <location>
        <begin position="482"/>
        <end position="509"/>
    </location>
</feature>
<dbReference type="KEGG" id="nlo:107224587"/>
<dbReference type="PROSITE" id="PS00375">
    <property type="entry name" value="UDPGT"/>
    <property type="match status" value="1"/>
</dbReference>
<evidence type="ECO:0000256" key="1">
    <source>
        <dbReference type="ARBA" id="ARBA00009995"/>
    </source>
</evidence>
<keyword evidence="2 4" id="KW-0328">Glycosyltransferase</keyword>
<dbReference type="FunFam" id="3.40.50.2000:FF:000144">
    <property type="entry name" value="UDP-glucuronosyltransferase"/>
    <property type="match status" value="1"/>
</dbReference>
<dbReference type="Gene3D" id="3.40.50.2000">
    <property type="entry name" value="Glycogen Phosphorylase B"/>
    <property type="match status" value="1"/>
</dbReference>
<keyword evidence="6" id="KW-0732">Signal</keyword>
<keyword evidence="3 4" id="KW-0808">Transferase</keyword>
<evidence type="ECO:0000313" key="7">
    <source>
        <dbReference type="Proteomes" id="UP000829291"/>
    </source>
</evidence>
<proteinExistence type="inferred from homology"/>
<dbReference type="InParanoid" id="A0A6J0C149"/>
<evidence type="ECO:0000256" key="2">
    <source>
        <dbReference type="ARBA" id="ARBA00022676"/>
    </source>
</evidence>
<dbReference type="InterPro" id="IPR050271">
    <property type="entry name" value="UDP-glycosyltransferase"/>
</dbReference>
<evidence type="ECO:0000256" key="5">
    <source>
        <dbReference type="SAM" id="Phobius"/>
    </source>
</evidence>
<dbReference type="PROSITE" id="PS51257">
    <property type="entry name" value="PROKAR_LIPOPROTEIN"/>
    <property type="match status" value="1"/>
</dbReference>
<dbReference type="InterPro" id="IPR002213">
    <property type="entry name" value="UDP_glucos_trans"/>
</dbReference>
<dbReference type="Proteomes" id="UP000829291">
    <property type="component" value="Chromosome 3"/>
</dbReference>
<dbReference type="CDD" id="cd03784">
    <property type="entry name" value="GT1_Gtf-like"/>
    <property type="match status" value="1"/>
</dbReference>
<dbReference type="OrthoDB" id="5835829at2759"/>
<dbReference type="FunFam" id="3.40.50.2000:FF:000050">
    <property type="entry name" value="UDP-glucuronosyltransferase"/>
    <property type="match status" value="1"/>
</dbReference>
<dbReference type="AlphaFoldDB" id="A0A6J0C149"/>
<name>A0A6J0C149_NEOLC</name>
<keyword evidence="7" id="KW-1185">Reference proteome</keyword>
<evidence type="ECO:0000256" key="6">
    <source>
        <dbReference type="SAM" id="SignalP"/>
    </source>
</evidence>
<evidence type="ECO:0000256" key="4">
    <source>
        <dbReference type="RuleBase" id="RU003718"/>
    </source>
</evidence>
<feature type="chain" id="PRO_5027106112" evidence="6">
    <location>
        <begin position="26"/>
        <end position="542"/>
    </location>
</feature>
<dbReference type="RefSeq" id="XP_015520179.1">
    <property type="nucleotide sequence ID" value="XM_015664693.2"/>
</dbReference>
<feature type="signal peptide" evidence="6">
    <location>
        <begin position="1"/>
        <end position="25"/>
    </location>
</feature>